<evidence type="ECO:0000313" key="9">
    <source>
        <dbReference type="Ensembl" id="ENSCINP00000021935.2"/>
    </source>
</evidence>
<dbReference type="GO" id="GO:1990838">
    <property type="term" value="F:poly(U)-specific exoribonuclease activity, producing 3' uridine cyclic phosphate ends"/>
    <property type="evidence" value="ECO:0007669"/>
    <property type="project" value="UniProtKB-UniRule"/>
</dbReference>
<feature type="active site" description="Proton donor/acceptor" evidence="8">
    <location>
        <position position="110"/>
    </location>
</feature>
<keyword evidence="3" id="KW-0456">Lyase</keyword>
<dbReference type="RefSeq" id="XP_002131286.1">
    <property type="nucleotide sequence ID" value="XM_002131250.4"/>
</dbReference>
<dbReference type="GO" id="GO:0016829">
    <property type="term" value="F:lyase activity"/>
    <property type="evidence" value="ECO:0007669"/>
    <property type="project" value="UniProtKB-KW"/>
</dbReference>
<comment type="function">
    <text evidence="8">Phosphodiesterase responsible for the U6 snRNA 3' end processing. Acts as an exoribonuclease (RNase) responsible for trimming the poly(U) tract of the last nucleotides in the pre-U6 snRNA molecule, leading to the formation of mature U6 snRNA.</text>
</comment>
<organism evidence="9 10">
    <name type="scientific">Ciona intestinalis</name>
    <name type="common">Transparent sea squirt</name>
    <name type="synonym">Ascidia intestinalis</name>
    <dbReference type="NCBI Taxonomy" id="7719"/>
    <lineage>
        <taxon>Eukaryota</taxon>
        <taxon>Metazoa</taxon>
        <taxon>Chordata</taxon>
        <taxon>Tunicata</taxon>
        <taxon>Ascidiacea</taxon>
        <taxon>Phlebobranchia</taxon>
        <taxon>Cionidae</taxon>
        <taxon>Ciona</taxon>
    </lineage>
</organism>
<comment type="catalytic activity">
    <reaction evidence="5">
        <text>a 3'-end uridylyl-uridine-RNA = a 3'-end 2',3'-cyclophospho-uridine-RNA + uridine</text>
        <dbReference type="Rhea" id="RHEA:46052"/>
        <dbReference type="Rhea" id="RHEA-COMP:17384"/>
        <dbReference type="Rhea" id="RHEA-COMP:17385"/>
        <dbReference type="ChEBI" id="CHEBI:16704"/>
        <dbReference type="ChEBI" id="CHEBI:85643"/>
        <dbReference type="ChEBI" id="CHEBI:85644"/>
    </reaction>
    <physiologicalReaction direction="left-to-right" evidence="5">
        <dbReference type="Rhea" id="RHEA:46053"/>
    </physiologicalReaction>
</comment>
<dbReference type="Proteomes" id="UP000008144">
    <property type="component" value="Chromosome 2"/>
</dbReference>
<dbReference type="GO" id="GO:0034477">
    <property type="term" value="P:U6 snRNA 3'-end processing"/>
    <property type="evidence" value="ECO:0000318"/>
    <property type="project" value="GO_Central"/>
</dbReference>
<dbReference type="Pfam" id="PF09749">
    <property type="entry name" value="HVSL"/>
    <property type="match status" value="1"/>
</dbReference>
<evidence type="ECO:0000256" key="8">
    <source>
        <dbReference type="HAMAP-Rule" id="MF_03040"/>
    </source>
</evidence>
<evidence type="ECO:0000256" key="6">
    <source>
        <dbReference type="ARBA" id="ARBA00029305"/>
    </source>
</evidence>
<dbReference type="Gene3D" id="3.90.1140.10">
    <property type="entry name" value="Cyclic phosphodiesterase"/>
    <property type="match status" value="1"/>
</dbReference>
<name>F6WVC9_CIOIN</name>
<keyword evidence="4 8" id="KW-0539">Nucleus</keyword>
<accession>F6WVC9</accession>
<dbReference type="KEGG" id="cin:100184605"/>
<dbReference type="EC" id="3.1.4.-" evidence="8"/>
<reference evidence="10" key="1">
    <citation type="journal article" date="2002" name="Science">
        <title>The draft genome of Ciona intestinalis: insights into chordate and vertebrate origins.</title>
        <authorList>
            <person name="Dehal P."/>
            <person name="Satou Y."/>
            <person name="Campbell R.K."/>
            <person name="Chapman J."/>
            <person name="Degnan B."/>
            <person name="De Tomaso A."/>
            <person name="Davidson B."/>
            <person name="Di Gregorio A."/>
            <person name="Gelpke M."/>
            <person name="Goodstein D.M."/>
            <person name="Harafuji N."/>
            <person name="Hastings K.E."/>
            <person name="Ho I."/>
            <person name="Hotta K."/>
            <person name="Huang W."/>
            <person name="Kawashima T."/>
            <person name="Lemaire P."/>
            <person name="Martinez D."/>
            <person name="Meinertzhagen I.A."/>
            <person name="Necula S."/>
            <person name="Nonaka M."/>
            <person name="Putnam N."/>
            <person name="Rash S."/>
            <person name="Saiga H."/>
            <person name="Satake M."/>
            <person name="Terry A."/>
            <person name="Yamada L."/>
            <person name="Wang H.G."/>
            <person name="Awazu S."/>
            <person name="Azumi K."/>
            <person name="Boore J."/>
            <person name="Branno M."/>
            <person name="Chin-Bow S."/>
            <person name="DeSantis R."/>
            <person name="Doyle S."/>
            <person name="Francino P."/>
            <person name="Keys D.N."/>
            <person name="Haga S."/>
            <person name="Hayashi H."/>
            <person name="Hino K."/>
            <person name="Imai K.S."/>
            <person name="Inaba K."/>
            <person name="Kano S."/>
            <person name="Kobayashi K."/>
            <person name="Kobayashi M."/>
            <person name="Lee B.I."/>
            <person name="Makabe K.W."/>
            <person name="Manohar C."/>
            <person name="Matassi G."/>
            <person name="Medina M."/>
            <person name="Mochizuki Y."/>
            <person name="Mount S."/>
            <person name="Morishita T."/>
            <person name="Miura S."/>
            <person name="Nakayama A."/>
            <person name="Nishizaka S."/>
            <person name="Nomoto H."/>
            <person name="Ohta F."/>
            <person name="Oishi K."/>
            <person name="Rigoutsos I."/>
            <person name="Sano M."/>
            <person name="Sasaki A."/>
            <person name="Sasakura Y."/>
            <person name="Shoguchi E."/>
            <person name="Shin-i T."/>
            <person name="Spagnuolo A."/>
            <person name="Stainier D."/>
            <person name="Suzuki M.M."/>
            <person name="Tassy O."/>
            <person name="Takatori N."/>
            <person name="Tokuoka M."/>
            <person name="Yagi K."/>
            <person name="Yoshizaki F."/>
            <person name="Wada S."/>
            <person name="Zhang C."/>
            <person name="Hyatt P.D."/>
            <person name="Larimer F."/>
            <person name="Detter C."/>
            <person name="Doggett N."/>
            <person name="Glavina T."/>
            <person name="Hawkins T."/>
            <person name="Richardson P."/>
            <person name="Lucas S."/>
            <person name="Kohara Y."/>
            <person name="Levine M."/>
            <person name="Satoh N."/>
            <person name="Rokhsar D.S."/>
        </authorList>
    </citation>
    <scope>NUCLEOTIDE SEQUENCE [LARGE SCALE GENOMIC DNA]</scope>
</reference>
<dbReference type="Ensembl" id="ENSCINT00000022181.2">
    <property type="protein sequence ID" value="ENSCINP00000021935.2"/>
    <property type="gene ID" value="ENSCING00000011490.2"/>
</dbReference>
<dbReference type="HAMAP" id="MF_03040">
    <property type="entry name" value="USB1"/>
    <property type="match status" value="1"/>
</dbReference>
<dbReference type="HOGENOM" id="CLU_057212_2_0_1"/>
<evidence type="ECO:0000256" key="7">
    <source>
        <dbReference type="ARBA" id="ARBA00046102"/>
    </source>
</evidence>
<dbReference type="GO" id="GO:0000175">
    <property type="term" value="F:3'-5'-RNA exonuclease activity"/>
    <property type="evidence" value="ECO:0000318"/>
    <property type="project" value="GO_Central"/>
</dbReference>
<dbReference type="OMA" id="KTVVLQY"/>
<accession>A0A1W2WI10</accession>
<gene>
    <name evidence="9" type="primary">LOC100184605</name>
</gene>
<proteinExistence type="inferred from homology"/>
<dbReference type="GO" id="GO:0005634">
    <property type="term" value="C:nucleus"/>
    <property type="evidence" value="ECO:0000318"/>
    <property type="project" value="GO_Central"/>
</dbReference>
<evidence type="ECO:0000256" key="1">
    <source>
        <dbReference type="ARBA" id="ARBA00022722"/>
    </source>
</evidence>
<protein>
    <recommendedName>
        <fullName evidence="8">U6 snRNA phosphodiesterase</fullName>
        <ecNumber evidence="8">3.1.4.-</ecNumber>
    </recommendedName>
</protein>
<reference evidence="9" key="2">
    <citation type="journal article" date="2008" name="Genome Biol.">
        <title>Improved genome assembly and evidence-based global gene model set for the chordate Ciona intestinalis: new insight into intron and operon populations.</title>
        <authorList>
            <person name="Satou Y."/>
            <person name="Mineta K."/>
            <person name="Ogasawara M."/>
            <person name="Sasakura Y."/>
            <person name="Shoguchi E."/>
            <person name="Ueno K."/>
            <person name="Yamada L."/>
            <person name="Matsumoto J."/>
            <person name="Wasserscheid J."/>
            <person name="Dewar K."/>
            <person name="Wiley G.B."/>
            <person name="Macmil S.L."/>
            <person name="Roe B.A."/>
            <person name="Zeller R.W."/>
            <person name="Hastings K.E."/>
            <person name="Lemaire P."/>
            <person name="Lindquist E."/>
            <person name="Endo T."/>
            <person name="Hotta K."/>
            <person name="Inaba K."/>
        </authorList>
    </citation>
    <scope>NUCLEOTIDE SEQUENCE [LARGE SCALE GENOMIC DNA]</scope>
    <source>
        <strain evidence="9">wild type</strain>
    </source>
</reference>
<comment type="similarity">
    <text evidence="8">Belongs to the 2H phosphoesterase superfamily. USB1 family.</text>
</comment>
<reference evidence="9" key="3">
    <citation type="submission" date="2025-08" db="UniProtKB">
        <authorList>
            <consortium name="Ensembl"/>
        </authorList>
    </citation>
    <scope>IDENTIFICATION</scope>
</reference>
<dbReference type="InterPro" id="IPR027521">
    <property type="entry name" value="Usb1"/>
</dbReference>
<evidence type="ECO:0000313" key="10">
    <source>
        <dbReference type="Proteomes" id="UP000008144"/>
    </source>
</evidence>
<comment type="function">
    <text evidence="7">3'-5' RNA exonuclease that trims the 3' end of oligo(U) and oligo(A) tracts of the pre-U6 small nuclear RNA (snRNA) molecule, leading to the formation of a mature U6 snRNA 3' end-terminated with a 2',3'-cyclic phosphate. Participates in the U6 snRNA 3' end processing that prevents U6 snRNA degradation. In addition also removes uridines from the 3' end of U6atac snRNA and possibly the vault RNA VTRNA1-1.</text>
</comment>
<dbReference type="GeneID" id="100184605"/>
<dbReference type="OrthoDB" id="49151at2759"/>
<reference evidence="9" key="4">
    <citation type="submission" date="2025-09" db="UniProtKB">
        <authorList>
            <consortium name="Ensembl"/>
        </authorList>
    </citation>
    <scope>IDENTIFICATION</scope>
</reference>
<evidence type="ECO:0000256" key="3">
    <source>
        <dbReference type="ARBA" id="ARBA00023239"/>
    </source>
</evidence>
<dbReference type="PANTHER" id="PTHR13522:SF3">
    <property type="entry name" value="U6 SNRNA PHOSPHODIESTERASE 1"/>
    <property type="match status" value="1"/>
</dbReference>
<keyword evidence="10" id="KW-1185">Reference proteome</keyword>
<dbReference type="EMBL" id="EAAA01001446">
    <property type="status" value="NOT_ANNOTATED_CDS"/>
    <property type="molecule type" value="Genomic_DNA"/>
</dbReference>
<dbReference type="InParanoid" id="F6WVC9"/>
<comment type="catalytic activity">
    <reaction evidence="6">
        <text>a 3'-end uridylyl-adenosine-RNA = a 3'-end 2',3'-cyclophospho-uridine-RNA + adenosine</text>
        <dbReference type="Rhea" id="RHEA:67896"/>
        <dbReference type="Rhea" id="RHEA-COMP:17385"/>
        <dbReference type="Rhea" id="RHEA-COMP:17386"/>
        <dbReference type="ChEBI" id="CHEBI:16335"/>
        <dbReference type="ChEBI" id="CHEBI:85644"/>
        <dbReference type="ChEBI" id="CHEBI:176518"/>
    </reaction>
    <physiologicalReaction direction="left-to-right" evidence="6">
        <dbReference type="Rhea" id="RHEA:67897"/>
    </physiologicalReaction>
</comment>
<sequence>MNSLEMLGEYSSSSDEESISISKTNTASSQKSKLVVPDAICALYATEQTEHNDPTKHQGRVRSFQHVKGNWATFLYIPYPNPHCNELRSYVEDLLQFQGLDHWKIVDDFHLSVSRTSAIPHHFIEPLVEGIQGCAQKLSPVILNFSCDLKFYVNDEKTRSFCGFEVTSPFILAKLQTLVDHINKPLKDYKCDSYYENPSFHISISWTLGNIFEQNWKKQLEIFQTHWSEVFIESPELFSFEANNLVCKCGNRLFTFEISYKS</sequence>
<feature type="active site" description="Proton donor/acceptor" evidence="8">
    <location>
        <position position="201"/>
    </location>
</feature>
<dbReference type="AlphaFoldDB" id="F6WVC9"/>
<comment type="subcellular location">
    <subcellularLocation>
        <location evidence="8">Nucleus</location>
    </subcellularLocation>
</comment>
<dbReference type="PANTHER" id="PTHR13522">
    <property type="entry name" value="U6 SNRNA PHOSPHODIESTERASE 1"/>
    <property type="match status" value="1"/>
</dbReference>
<dbReference type="STRING" id="7719.ENSCINP00000021935"/>
<keyword evidence="1 8" id="KW-0540">Nuclease</keyword>
<evidence type="ECO:0000256" key="4">
    <source>
        <dbReference type="ARBA" id="ARBA00023242"/>
    </source>
</evidence>
<evidence type="ECO:0000256" key="2">
    <source>
        <dbReference type="ARBA" id="ARBA00022801"/>
    </source>
</evidence>
<dbReference type="GeneTree" id="ENSGT00390000004596"/>
<evidence type="ECO:0000256" key="5">
    <source>
        <dbReference type="ARBA" id="ARBA00029300"/>
    </source>
</evidence>
<keyword evidence="2 8" id="KW-0378">Hydrolase</keyword>